<name>A0AA38S4A1_9ASTR</name>
<reference evidence="1" key="1">
    <citation type="submission" date="2023-03" db="EMBL/GenBank/DDBJ databases">
        <title>Chromosome-scale reference genome and RAD-based genetic map of yellow starthistle (Centaurea solstitialis) reveal putative structural variation and QTLs associated with invader traits.</title>
        <authorList>
            <person name="Reatini B."/>
            <person name="Cang F.A."/>
            <person name="Jiang Q."/>
            <person name="Mckibben M.T.W."/>
            <person name="Barker M.S."/>
            <person name="Rieseberg L.H."/>
            <person name="Dlugosch K.M."/>
        </authorList>
    </citation>
    <scope>NUCLEOTIDE SEQUENCE</scope>
    <source>
        <strain evidence="1">CAN-66</strain>
        <tissue evidence="1">Leaf</tissue>
    </source>
</reference>
<protein>
    <submittedName>
        <fullName evidence="1">Uncharacterized protein</fullName>
    </submittedName>
</protein>
<evidence type="ECO:0000313" key="1">
    <source>
        <dbReference type="EMBL" id="KAJ9535558.1"/>
    </source>
</evidence>
<dbReference type="PANTHER" id="PTHR45657:SF5">
    <property type="entry name" value="PHOSPHATIDYLINOSITOL_PHOSPHATIDYLCHOLINE TRANSFER PROTEIN SFH6"/>
    <property type="match status" value="1"/>
</dbReference>
<dbReference type="PANTHER" id="PTHR45657">
    <property type="entry name" value="CRAL-TRIO DOMAIN-CONTAINING PROTEIN YKL091C-RELATED"/>
    <property type="match status" value="1"/>
</dbReference>
<proteinExistence type="predicted"/>
<gene>
    <name evidence="1" type="ORF">OSB04_un001310</name>
</gene>
<accession>A0AA38S4A1</accession>
<dbReference type="InterPro" id="IPR051026">
    <property type="entry name" value="PI/PC_transfer"/>
</dbReference>
<organism evidence="1 2">
    <name type="scientific">Centaurea solstitialis</name>
    <name type="common">yellow star-thistle</name>
    <dbReference type="NCBI Taxonomy" id="347529"/>
    <lineage>
        <taxon>Eukaryota</taxon>
        <taxon>Viridiplantae</taxon>
        <taxon>Streptophyta</taxon>
        <taxon>Embryophyta</taxon>
        <taxon>Tracheophyta</taxon>
        <taxon>Spermatophyta</taxon>
        <taxon>Magnoliopsida</taxon>
        <taxon>eudicotyledons</taxon>
        <taxon>Gunneridae</taxon>
        <taxon>Pentapetalae</taxon>
        <taxon>asterids</taxon>
        <taxon>campanulids</taxon>
        <taxon>Asterales</taxon>
        <taxon>Asteraceae</taxon>
        <taxon>Carduoideae</taxon>
        <taxon>Cardueae</taxon>
        <taxon>Centaureinae</taxon>
        <taxon>Centaurea</taxon>
    </lineage>
</organism>
<keyword evidence="2" id="KW-1185">Reference proteome</keyword>
<dbReference type="AlphaFoldDB" id="A0AA38S4A1"/>
<evidence type="ECO:0000313" key="2">
    <source>
        <dbReference type="Proteomes" id="UP001172457"/>
    </source>
</evidence>
<dbReference type="Proteomes" id="UP001172457">
    <property type="component" value="Unassembled WGS sequence"/>
</dbReference>
<sequence length="218" mass="24738">MEYPPRICFSFVGRSTCLRKALGAIKDNTNVNISKVSSDYKELDINIVNATNHVESLSKEKHIHGGFGWFWVVDGGGGRDNGKGGWRWRSAVEVGGGGQLWWSAEVAGEEGRRWLEKMARKDGRRRSLDKTAGEDGWSYRLTCKFKHSLKRKSNRRKSDGRVSSVSIEDIRVAKALRAIDAFRQALGLDELLPEKLDDYHMMLMYSSSWIFGFNFNVT</sequence>
<comment type="caution">
    <text evidence="1">The sequence shown here is derived from an EMBL/GenBank/DDBJ whole genome shotgun (WGS) entry which is preliminary data.</text>
</comment>
<dbReference type="EMBL" id="JARYMX010000199">
    <property type="protein sequence ID" value="KAJ9535558.1"/>
    <property type="molecule type" value="Genomic_DNA"/>
</dbReference>